<keyword evidence="1" id="KW-0472">Membrane</keyword>
<feature type="transmembrane region" description="Helical" evidence="1">
    <location>
        <begin position="9"/>
        <end position="27"/>
    </location>
</feature>
<dbReference type="Pfam" id="PF02470">
    <property type="entry name" value="MlaD"/>
    <property type="match status" value="1"/>
</dbReference>
<gene>
    <name evidence="3" type="ORF">DESUT3_20360</name>
</gene>
<dbReference type="InterPro" id="IPR003399">
    <property type="entry name" value="Mce/MlaD"/>
</dbReference>
<evidence type="ECO:0000259" key="2">
    <source>
        <dbReference type="Pfam" id="PF02470"/>
    </source>
</evidence>
<dbReference type="EMBL" id="AP024355">
    <property type="protein sequence ID" value="BCR04967.1"/>
    <property type="molecule type" value="Genomic_DNA"/>
</dbReference>
<dbReference type="PANTHER" id="PTHR33371">
    <property type="entry name" value="INTERMEMBRANE PHOSPHOLIPID TRANSPORT SYSTEM BINDING PROTEIN MLAD-RELATED"/>
    <property type="match status" value="1"/>
</dbReference>
<organism evidence="3 4">
    <name type="scientific">Desulfuromonas versatilis</name>
    <dbReference type="NCBI Taxonomy" id="2802975"/>
    <lineage>
        <taxon>Bacteria</taxon>
        <taxon>Pseudomonadati</taxon>
        <taxon>Thermodesulfobacteriota</taxon>
        <taxon>Desulfuromonadia</taxon>
        <taxon>Desulfuromonadales</taxon>
        <taxon>Desulfuromonadaceae</taxon>
        <taxon>Desulfuromonas</taxon>
    </lineage>
</organism>
<name>A0ABM8HV68_9BACT</name>
<dbReference type="RefSeq" id="WP_221252402.1">
    <property type="nucleotide sequence ID" value="NZ_AP024355.1"/>
</dbReference>
<reference evidence="3 4" key="2">
    <citation type="journal article" date="2021" name="Int. J. Syst. Evol. Microbiol.">
        <title>Isolation and Polyphasic Characterization of Desulfuromonas versatilis sp. Nov., an Electrogenic Bacteria Capable of Versatile Metabolism Isolated from a Graphene Oxide-Reducing Enrichment Culture.</title>
        <authorList>
            <person name="Xie L."/>
            <person name="Yoshida N."/>
            <person name="Ishii S."/>
            <person name="Meng L."/>
        </authorList>
    </citation>
    <scope>NUCLEOTIDE SEQUENCE [LARGE SCALE GENOMIC DNA]</scope>
    <source>
        <strain evidence="3 4">NIT-T3</strain>
    </source>
</reference>
<proteinExistence type="predicted"/>
<dbReference type="PANTHER" id="PTHR33371:SF4">
    <property type="entry name" value="INTERMEMBRANE PHOSPHOLIPID TRANSPORT SYSTEM BINDING PROTEIN MLAD"/>
    <property type="match status" value="1"/>
</dbReference>
<dbReference type="Proteomes" id="UP001319827">
    <property type="component" value="Chromosome"/>
</dbReference>
<keyword evidence="1" id="KW-0812">Transmembrane</keyword>
<sequence>MALSIEKKVGIFFLIAIIALGVMIELVEDWRPFETQYSYNTRFDSAVGIKLGDPVRMAGVEVGKIKAINIDEQQVRIDFYVTEGTTIKEDTVAEIRQTNLLGGQFLGLSFGSAASPVLAPGSSVPSRERANIDQLITNFDRNQERVLGELADLVAESRQPFAEAISRFESITRKVDEGTGTLGKIINDPSVYQDLQVGVGDLRKILGRIEKGEGTLGRLLHDPGLYDEASQTLANLRDISGRLREGQGTLGRLLTDESLYDEAQQTLGQIRAIAAKINQGEGTLGLLLNDDGLYQETRQAMERIRSIAAKIDDGQGTVGRLINEDDLYREAKTTLHKVEKTVDGMSDTGPLSALGVVLGTLF</sequence>
<dbReference type="InterPro" id="IPR052336">
    <property type="entry name" value="MlaD_Phospholipid_Transporter"/>
</dbReference>
<protein>
    <submittedName>
        <fullName evidence="3">ABC transporter substrate-binding protein</fullName>
    </submittedName>
</protein>
<accession>A0ABM8HV68</accession>
<evidence type="ECO:0000313" key="4">
    <source>
        <dbReference type="Proteomes" id="UP001319827"/>
    </source>
</evidence>
<evidence type="ECO:0000313" key="3">
    <source>
        <dbReference type="EMBL" id="BCR04967.1"/>
    </source>
</evidence>
<feature type="domain" description="Mce/MlaD" evidence="2">
    <location>
        <begin position="36"/>
        <end position="111"/>
    </location>
</feature>
<keyword evidence="4" id="KW-1185">Reference proteome</keyword>
<dbReference type="InterPro" id="IPR011990">
    <property type="entry name" value="TPR-like_helical_dom_sf"/>
</dbReference>
<keyword evidence="1" id="KW-1133">Transmembrane helix</keyword>
<evidence type="ECO:0000256" key="1">
    <source>
        <dbReference type="SAM" id="Phobius"/>
    </source>
</evidence>
<reference evidence="3 4" key="1">
    <citation type="journal article" date="2016" name="C (Basel)">
        <title>Selective Growth of and Electricity Production by Marine Exoelectrogenic Bacteria in Self-Aggregated Hydrogel of Microbially Reduced Graphene Oxide.</title>
        <authorList>
            <person name="Yoshida N."/>
            <person name="Goto Y."/>
            <person name="Miyata Y."/>
        </authorList>
    </citation>
    <scope>NUCLEOTIDE SEQUENCE [LARGE SCALE GENOMIC DNA]</scope>
    <source>
        <strain evidence="3 4">NIT-T3</strain>
    </source>
</reference>
<dbReference type="Gene3D" id="1.25.40.10">
    <property type="entry name" value="Tetratricopeptide repeat domain"/>
    <property type="match status" value="1"/>
</dbReference>